<name>A0ABR9ZPG0_9FIRM</name>
<dbReference type="Gene3D" id="3.40.50.300">
    <property type="entry name" value="P-loop containing nucleotide triphosphate hydrolases"/>
    <property type="match status" value="1"/>
</dbReference>
<keyword evidence="3" id="KW-1185">Reference proteome</keyword>
<proteinExistence type="predicted"/>
<sequence>MRISEAKSCIKALYLHTNSVAALISERGVGKTSAFQQAAEELGIGYIGLYAAALEGPDFMGLPDKNLAHQVTQYLPPRFLPTEQAIRAGQCAEKGILVLEEINRVPSDTISVLYPLLLEKKLNGHQMAEGWSIGVTMNPDALNYMVNALDDAMLDRFIAIEITANLEDYINYSRLNSPNALVLEFLKKMPEMLLVVQRNGDSTVFSKSPTPRGWTQVQMLLNQSGLESHLLRELISGIIGPKATASFYSFQNSCMRDLPNAEAILTDYKTVRSGILNIIEKRQIEWLHYLIKSCIQKLQREVVSALPVQIKAIISNLDAFLLDLPDEYQLMFFKAIIKDMPQNYTILTQNSSVFDKISDQMMHLAFEG</sequence>
<evidence type="ECO:0000313" key="2">
    <source>
        <dbReference type="EMBL" id="MBF4692353.1"/>
    </source>
</evidence>
<dbReference type="EMBL" id="JADKNH010000002">
    <property type="protein sequence ID" value="MBF4692353.1"/>
    <property type="molecule type" value="Genomic_DNA"/>
</dbReference>
<dbReference type="RefSeq" id="WP_194700585.1">
    <property type="nucleotide sequence ID" value="NZ_JADKNH010000002.1"/>
</dbReference>
<organism evidence="2 3">
    <name type="scientific">Fusibacter ferrireducens</name>
    <dbReference type="NCBI Taxonomy" id="2785058"/>
    <lineage>
        <taxon>Bacteria</taxon>
        <taxon>Bacillati</taxon>
        <taxon>Bacillota</taxon>
        <taxon>Clostridia</taxon>
        <taxon>Eubacteriales</taxon>
        <taxon>Eubacteriales Family XII. Incertae Sedis</taxon>
        <taxon>Fusibacter</taxon>
    </lineage>
</organism>
<dbReference type="Proteomes" id="UP000614200">
    <property type="component" value="Unassembled WGS sequence"/>
</dbReference>
<evidence type="ECO:0000259" key="1">
    <source>
        <dbReference type="Pfam" id="PF07728"/>
    </source>
</evidence>
<dbReference type="InterPro" id="IPR011704">
    <property type="entry name" value="ATPase_dyneun-rel_AAA"/>
</dbReference>
<comment type="caution">
    <text evidence="2">The sequence shown here is derived from an EMBL/GenBank/DDBJ whole genome shotgun (WGS) entry which is preliminary data.</text>
</comment>
<dbReference type="SUPFAM" id="SSF52540">
    <property type="entry name" value="P-loop containing nucleoside triphosphate hydrolases"/>
    <property type="match status" value="1"/>
</dbReference>
<reference evidence="2 3" key="1">
    <citation type="submission" date="2020-11" db="EMBL/GenBank/DDBJ databases">
        <title>Fusibacter basophilias sp. nov.</title>
        <authorList>
            <person name="Qiu D."/>
        </authorList>
    </citation>
    <scope>NUCLEOTIDE SEQUENCE [LARGE SCALE GENOMIC DNA]</scope>
    <source>
        <strain evidence="2 3">Q10-2</strain>
    </source>
</reference>
<protein>
    <submittedName>
        <fullName evidence="2">AAA family ATPase</fullName>
    </submittedName>
</protein>
<accession>A0ABR9ZPG0</accession>
<dbReference type="InterPro" id="IPR027417">
    <property type="entry name" value="P-loop_NTPase"/>
</dbReference>
<gene>
    <name evidence="2" type="ORF">ISU02_04460</name>
</gene>
<evidence type="ECO:0000313" key="3">
    <source>
        <dbReference type="Proteomes" id="UP000614200"/>
    </source>
</evidence>
<feature type="domain" description="ATPase dynein-related AAA" evidence="1">
    <location>
        <begin position="85"/>
        <end position="157"/>
    </location>
</feature>
<dbReference type="Pfam" id="PF07728">
    <property type="entry name" value="AAA_5"/>
    <property type="match status" value="1"/>
</dbReference>